<dbReference type="Pfam" id="PF22608">
    <property type="entry name" value="DNAX_ATPase_lid"/>
    <property type="match status" value="1"/>
</dbReference>
<evidence type="ECO:0000256" key="2">
    <source>
        <dbReference type="ARBA" id="ARBA00022679"/>
    </source>
</evidence>
<dbReference type="Gene3D" id="1.10.8.60">
    <property type="match status" value="1"/>
</dbReference>
<name>A0A1F5ISB5_9BACT</name>
<evidence type="ECO:0000256" key="1">
    <source>
        <dbReference type="ARBA" id="ARBA00006360"/>
    </source>
</evidence>
<dbReference type="GO" id="GO:0006261">
    <property type="term" value="P:DNA-templated DNA replication"/>
    <property type="evidence" value="ECO:0007669"/>
    <property type="project" value="TreeGrafter"/>
</dbReference>
<comment type="catalytic activity">
    <reaction evidence="10 11">
        <text>DNA(n) + a 2'-deoxyribonucleoside 5'-triphosphate = DNA(n+1) + diphosphate</text>
        <dbReference type="Rhea" id="RHEA:22508"/>
        <dbReference type="Rhea" id="RHEA-COMP:17339"/>
        <dbReference type="Rhea" id="RHEA-COMP:17340"/>
        <dbReference type="ChEBI" id="CHEBI:33019"/>
        <dbReference type="ChEBI" id="CHEBI:61560"/>
        <dbReference type="ChEBI" id="CHEBI:173112"/>
        <dbReference type="EC" id="2.7.7.7"/>
    </reaction>
</comment>
<dbReference type="InterPro" id="IPR045085">
    <property type="entry name" value="HLD_clamp_pol_III_gamma_tau"/>
</dbReference>
<evidence type="ECO:0000259" key="12">
    <source>
        <dbReference type="SMART" id="SM00382"/>
    </source>
</evidence>
<dbReference type="FunFam" id="3.40.50.300:FF:000014">
    <property type="entry name" value="DNA polymerase III subunit gamma/tau"/>
    <property type="match status" value="1"/>
</dbReference>
<sequence length="560" mass="62280">MGNRAFYLKYRPQTLDDVIGQESVKKTLLASFHNDKLSHAYLFVGPRGTGKTSTARILAKMVNCESAGSNVIARSEATKQSKNEIAALPSVARNDGANFPCNKCSACISITDGSNMDLIEIDAASNRGIEDIRSLRDKIKLSPSSLNKKVYIIDEVHMLTTEAFNALLKTLEEPPKHALFILATTELGKIPQTILSRVQRLDFKLAKPGELLESLSKIIKEEKIEIEEAALKVLVRRADGSFRDGVKFLDQVSSLKEKITVKSLEDNLRSTDFDDLLLLLKNFSVQNTAESLLTVSKMQEQGVDIKELMLSLMETLRYLVFIKNNLGEQLVKPHFTEDKYEELVILAGNFSNQDLIKILDILQSSLEKLKFTSIPSLPLELAIVEICSPGSSVTLSETKGIIPGIYPSPAKPDQDDKIEDREEISLPSSIVKDLSSTIHNPSSNNDILKLKEKWTFVLETARSFNFSLEALLRSINIAECSESAIIMEVPYAFHQRILESPKNRDLLEGVFSDILGRSIKVTTILGGRPQRREDIANIEIAADDEIIRAAAEIFNSETVN</sequence>
<keyword evidence="8 11" id="KW-0067">ATP-binding</keyword>
<proteinExistence type="inferred from homology"/>
<dbReference type="GO" id="GO:0003677">
    <property type="term" value="F:DNA binding"/>
    <property type="evidence" value="ECO:0007669"/>
    <property type="project" value="InterPro"/>
</dbReference>
<dbReference type="Gene3D" id="3.40.50.300">
    <property type="entry name" value="P-loop containing nucleotide triphosphate hydrolases"/>
    <property type="match status" value="1"/>
</dbReference>
<dbReference type="NCBIfam" id="TIGR02397">
    <property type="entry name" value="dnaX_nterm"/>
    <property type="match status" value="1"/>
</dbReference>
<keyword evidence="9 11" id="KW-0239">DNA-directed DNA polymerase</keyword>
<evidence type="ECO:0000256" key="9">
    <source>
        <dbReference type="ARBA" id="ARBA00022932"/>
    </source>
</evidence>
<dbReference type="EMBL" id="MFCR01000003">
    <property type="protein sequence ID" value="OGE19258.1"/>
    <property type="molecule type" value="Genomic_DNA"/>
</dbReference>
<evidence type="ECO:0000256" key="4">
    <source>
        <dbReference type="ARBA" id="ARBA00022705"/>
    </source>
</evidence>
<accession>A0A1F5ISB5</accession>
<comment type="function">
    <text evidence="11">DNA polymerase III is a complex, multichain enzyme responsible for most of the replicative synthesis in bacteria. This DNA polymerase also exhibits 3' to 5' exonuclease activity.</text>
</comment>
<dbReference type="EC" id="2.7.7.7" evidence="11"/>
<dbReference type="SUPFAM" id="SSF52540">
    <property type="entry name" value="P-loop containing nucleoside triphosphate hydrolases"/>
    <property type="match status" value="1"/>
</dbReference>
<dbReference type="CDD" id="cd00009">
    <property type="entry name" value="AAA"/>
    <property type="match status" value="1"/>
</dbReference>
<evidence type="ECO:0000256" key="5">
    <source>
        <dbReference type="ARBA" id="ARBA00022723"/>
    </source>
</evidence>
<dbReference type="PANTHER" id="PTHR11669">
    <property type="entry name" value="REPLICATION FACTOR C / DNA POLYMERASE III GAMMA-TAU SUBUNIT"/>
    <property type="match status" value="1"/>
</dbReference>
<dbReference type="AlphaFoldDB" id="A0A1F5ISB5"/>
<evidence type="ECO:0000256" key="10">
    <source>
        <dbReference type="ARBA" id="ARBA00049244"/>
    </source>
</evidence>
<evidence type="ECO:0000313" key="13">
    <source>
        <dbReference type="EMBL" id="OGE19258.1"/>
    </source>
</evidence>
<dbReference type="GO" id="GO:0005524">
    <property type="term" value="F:ATP binding"/>
    <property type="evidence" value="ECO:0007669"/>
    <property type="project" value="UniProtKB-KW"/>
</dbReference>
<comment type="similarity">
    <text evidence="1 11">Belongs to the DnaX/STICHEL family.</text>
</comment>
<dbReference type="Pfam" id="PF12169">
    <property type="entry name" value="DNA_pol3_gamma3"/>
    <property type="match status" value="1"/>
</dbReference>
<dbReference type="InterPro" id="IPR012763">
    <property type="entry name" value="DNA_pol_III_sug/sutau_N"/>
</dbReference>
<dbReference type="Pfam" id="PF13177">
    <property type="entry name" value="DNA_pol3_delta2"/>
    <property type="match status" value="2"/>
</dbReference>
<evidence type="ECO:0000256" key="3">
    <source>
        <dbReference type="ARBA" id="ARBA00022695"/>
    </source>
</evidence>
<dbReference type="InterPro" id="IPR050238">
    <property type="entry name" value="DNA_Rep/Repair_Clamp_Loader"/>
</dbReference>
<dbReference type="InterPro" id="IPR003593">
    <property type="entry name" value="AAA+_ATPase"/>
</dbReference>
<evidence type="ECO:0000256" key="6">
    <source>
        <dbReference type="ARBA" id="ARBA00022741"/>
    </source>
</evidence>
<dbReference type="Proteomes" id="UP000176336">
    <property type="component" value="Unassembled WGS sequence"/>
</dbReference>
<keyword evidence="4 11" id="KW-0235">DNA replication</keyword>
<feature type="domain" description="AAA+ ATPase" evidence="12">
    <location>
        <begin position="37"/>
        <end position="210"/>
    </location>
</feature>
<dbReference type="Gene3D" id="1.20.272.10">
    <property type="match status" value="1"/>
</dbReference>
<dbReference type="InterPro" id="IPR022754">
    <property type="entry name" value="DNA_pol_III_gamma-3"/>
</dbReference>
<dbReference type="InterPro" id="IPR008921">
    <property type="entry name" value="DNA_pol3_clamp-load_cplx_C"/>
</dbReference>
<protein>
    <recommendedName>
        <fullName evidence="11">DNA polymerase III subunit gamma/tau</fullName>
        <ecNumber evidence="11">2.7.7.7</ecNumber>
    </recommendedName>
</protein>
<comment type="subunit">
    <text evidence="11">DNA polymerase III contains a core (composed of alpha, epsilon and theta chains) that associates with a tau subunit. This core dimerizes to form the POLIII' complex. PolIII' associates with the gamma complex (composed of gamma, delta, delta', psi and chi chains) and with the beta chain to form the complete DNA polymerase III complex.</text>
</comment>
<keyword evidence="3 11" id="KW-0548">Nucleotidyltransferase</keyword>
<dbReference type="GO" id="GO:0009360">
    <property type="term" value="C:DNA polymerase III complex"/>
    <property type="evidence" value="ECO:0007669"/>
    <property type="project" value="InterPro"/>
</dbReference>
<dbReference type="SUPFAM" id="SSF48019">
    <property type="entry name" value="post-AAA+ oligomerization domain-like"/>
    <property type="match status" value="1"/>
</dbReference>
<keyword evidence="5" id="KW-0479">Metal-binding</keyword>
<keyword evidence="7" id="KW-0862">Zinc</keyword>
<reference evidence="13 14" key="1">
    <citation type="journal article" date="2016" name="Nat. Commun.">
        <title>Thousands of microbial genomes shed light on interconnected biogeochemical processes in an aquifer system.</title>
        <authorList>
            <person name="Anantharaman K."/>
            <person name="Brown C.T."/>
            <person name="Hug L.A."/>
            <person name="Sharon I."/>
            <person name="Castelle C.J."/>
            <person name="Probst A.J."/>
            <person name="Thomas B.C."/>
            <person name="Singh A."/>
            <person name="Wilkins M.J."/>
            <person name="Karaoz U."/>
            <person name="Brodie E.L."/>
            <person name="Williams K.H."/>
            <person name="Hubbard S.S."/>
            <person name="Banfield J.F."/>
        </authorList>
    </citation>
    <scope>NUCLEOTIDE SEQUENCE [LARGE SCALE GENOMIC DNA]</scope>
</reference>
<dbReference type="PANTHER" id="PTHR11669:SF0">
    <property type="entry name" value="PROTEIN STICHEL-LIKE 2"/>
    <property type="match status" value="1"/>
</dbReference>
<evidence type="ECO:0000313" key="14">
    <source>
        <dbReference type="Proteomes" id="UP000176336"/>
    </source>
</evidence>
<dbReference type="SMART" id="SM00382">
    <property type="entry name" value="AAA"/>
    <property type="match status" value="1"/>
</dbReference>
<evidence type="ECO:0000256" key="8">
    <source>
        <dbReference type="ARBA" id="ARBA00022840"/>
    </source>
</evidence>
<organism evidence="13 14">
    <name type="scientific">Candidatus Daviesbacteria bacterium RIFCSPHIGHO2_01_FULL_41_23</name>
    <dbReference type="NCBI Taxonomy" id="1797764"/>
    <lineage>
        <taxon>Bacteria</taxon>
        <taxon>Candidatus Daviesiibacteriota</taxon>
    </lineage>
</organism>
<dbReference type="GO" id="GO:0003887">
    <property type="term" value="F:DNA-directed DNA polymerase activity"/>
    <property type="evidence" value="ECO:0007669"/>
    <property type="project" value="UniProtKB-KW"/>
</dbReference>
<evidence type="ECO:0000256" key="7">
    <source>
        <dbReference type="ARBA" id="ARBA00022833"/>
    </source>
</evidence>
<dbReference type="GO" id="GO:0046872">
    <property type="term" value="F:metal ion binding"/>
    <property type="evidence" value="ECO:0007669"/>
    <property type="project" value="UniProtKB-KW"/>
</dbReference>
<comment type="caution">
    <text evidence="13">The sequence shown here is derived from an EMBL/GenBank/DDBJ whole genome shotgun (WGS) entry which is preliminary data.</text>
</comment>
<keyword evidence="6 11" id="KW-0547">Nucleotide-binding</keyword>
<keyword evidence="2 11" id="KW-0808">Transferase</keyword>
<gene>
    <name evidence="11" type="primary">dnaX</name>
    <name evidence="13" type="ORF">A2871_00175</name>
</gene>
<evidence type="ECO:0000256" key="11">
    <source>
        <dbReference type="RuleBase" id="RU364063"/>
    </source>
</evidence>
<dbReference type="InterPro" id="IPR027417">
    <property type="entry name" value="P-loop_NTPase"/>
</dbReference>